<keyword evidence="2" id="KW-0812">Transmembrane</keyword>
<feature type="transmembrane region" description="Helical" evidence="2">
    <location>
        <begin position="266"/>
        <end position="287"/>
    </location>
</feature>
<feature type="transmembrane region" description="Helical" evidence="2">
    <location>
        <begin position="235"/>
        <end position="254"/>
    </location>
</feature>
<accession>A0A7S1B963</accession>
<feature type="region of interest" description="Disordered" evidence="1">
    <location>
        <begin position="87"/>
        <end position="107"/>
    </location>
</feature>
<dbReference type="EMBL" id="HBFR01008852">
    <property type="protein sequence ID" value="CAD8879218.1"/>
    <property type="molecule type" value="Transcribed_RNA"/>
</dbReference>
<gene>
    <name evidence="3" type="ORF">CHYS00102_LOCUS6402</name>
</gene>
<evidence type="ECO:0000256" key="2">
    <source>
        <dbReference type="SAM" id="Phobius"/>
    </source>
</evidence>
<reference evidence="3" key="1">
    <citation type="submission" date="2021-01" db="EMBL/GenBank/DDBJ databases">
        <authorList>
            <person name="Corre E."/>
            <person name="Pelletier E."/>
            <person name="Niang G."/>
            <person name="Scheremetjew M."/>
            <person name="Finn R."/>
            <person name="Kale V."/>
            <person name="Holt S."/>
            <person name="Cochrane G."/>
            <person name="Meng A."/>
            <person name="Brown T."/>
            <person name="Cohen L."/>
        </authorList>
    </citation>
    <scope>NUCLEOTIDE SEQUENCE</scope>
    <source>
        <strain evidence="3">308</strain>
    </source>
</reference>
<name>A0A7S1B963_9STRA</name>
<feature type="transmembrane region" description="Helical" evidence="2">
    <location>
        <begin position="299"/>
        <end position="321"/>
    </location>
</feature>
<protein>
    <submittedName>
        <fullName evidence="3">Uncharacterized protein</fullName>
    </submittedName>
</protein>
<keyword evidence="2" id="KW-0472">Membrane</keyword>
<organism evidence="3">
    <name type="scientific">Corethron hystrix</name>
    <dbReference type="NCBI Taxonomy" id="216773"/>
    <lineage>
        <taxon>Eukaryota</taxon>
        <taxon>Sar</taxon>
        <taxon>Stramenopiles</taxon>
        <taxon>Ochrophyta</taxon>
        <taxon>Bacillariophyta</taxon>
        <taxon>Coscinodiscophyceae</taxon>
        <taxon>Corethrophycidae</taxon>
        <taxon>Corethrales</taxon>
        <taxon>Corethraceae</taxon>
        <taxon>Corethron</taxon>
    </lineage>
</organism>
<sequence length="332" mass="38195">MDPQITVKNNNEVIFPKSNHGYPTISALLGGFFGFCGVDVFDSESEIGSRYRRQKSDESIISADSTSIISDLGKEFKIKCRFPDESSYGSTSSDQDQLISPTSSQSKSLDDFKNLIREADIKFSDRIKHTRNIADGDRGYEKYLLLNELQVQQKVINEITARIETLGGVERFRDNEMTDDFIIRYLDEKRIDQPFKAASLQYDDRQSPQASNLMKIANFSLWFEWHHSIPASMNVIAYAFIHMSAFNVFTSLYWEPFPNSISGNMMMVLFSLFVLQVCGSLFKFKFLGDNRFAGYKVRIFLIIEELFMPIYSFSNFSHILFPKIKRLITATE</sequence>
<keyword evidence="2" id="KW-1133">Transmembrane helix</keyword>
<evidence type="ECO:0000256" key="1">
    <source>
        <dbReference type="SAM" id="MobiDB-lite"/>
    </source>
</evidence>
<dbReference type="AlphaFoldDB" id="A0A7S1B963"/>
<evidence type="ECO:0000313" key="3">
    <source>
        <dbReference type="EMBL" id="CAD8879218.1"/>
    </source>
</evidence>
<proteinExistence type="predicted"/>